<dbReference type="SMART" id="SM00304">
    <property type="entry name" value="HAMP"/>
    <property type="match status" value="2"/>
</dbReference>
<dbReference type="CDD" id="cd11386">
    <property type="entry name" value="MCP_signal"/>
    <property type="match status" value="1"/>
</dbReference>
<dbReference type="AlphaFoldDB" id="A0A1I0QRP7"/>
<evidence type="ECO:0000256" key="3">
    <source>
        <dbReference type="PROSITE-ProRule" id="PRU00284"/>
    </source>
</evidence>
<evidence type="ECO:0000256" key="1">
    <source>
        <dbReference type="ARBA" id="ARBA00023224"/>
    </source>
</evidence>
<feature type="transmembrane region" description="Helical" evidence="5">
    <location>
        <begin position="76"/>
        <end position="98"/>
    </location>
</feature>
<feature type="compositionally biased region" description="Polar residues" evidence="4">
    <location>
        <begin position="609"/>
        <end position="618"/>
    </location>
</feature>
<protein>
    <submittedName>
        <fullName evidence="8">Methyl-accepting chemotaxis protein</fullName>
    </submittedName>
</protein>
<gene>
    <name evidence="8" type="ORF">SAMN04487945_2904</name>
</gene>
<dbReference type="PANTHER" id="PTHR32089:SF112">
    <property type="entry name" value="LYSOZYME-LIKE PROTEIN-RELATED"/>
    <property type="match status" value="1"/>
</dbReference>
<dbReference type="PROSITE" id="PS50111">
    <property type="entry name" value="CHEMOTAXIS_TRANSDUC_2"/>
    <property type="match status" value="1"/>
</dbReference>
<feature type="transmembrane region" description="Helical" evidence="5">
    <location>
        <begin position="150"/>
        <end position="170"/>
    </location>
</feature>
<feature type="transmembrane region" description="Helical" evidence="5">
    <location>
        <begin position="47"/>
        <end position="64"/>
    </location>
</feature>
<dbReference type="PANTHER" id="PTHR32089">
    <property type="entry name" value="METHYL-ACCEPTING CHEMOTAXIS PROTEIN MCPB"/>
    <property type="match status" value="1"/>
</dbReference>
<dbReference type="EMBL" id="FOJA01000001">
    <property type="protein sequence ID" value="SEW30210.1"/>
    <property type="molecule type" value="Genomic_DNA"/>
</dbReference>
<evidence type="ECO:0000313" key="8">
    <source>
        <dbReference type="EMBL" id="SEW30210.1"/>
    </source>
</evidence>
<dbReference type="InterPro" id="IPR003660">
    <property type="entry name" value="HAMP_dom"/>
</dbReference>
<evidence type="ECO:0000259" key="7">
    <source>
        <dbReference type="PROSITE" id="PS50885"/>
    </source>
</evidence>
<reference evidence="8 9" key="1">
    <citation type="submission" date="2016-10" db="EMBL/GenBank/DDBJ databases">
        <authorList>
            <person name="de Groot N.N."/>
        </authorList>
    </citation>
    <scope>NUCLEOTIDE SEQUENCE [LARGE SCALE GENOMIC DNA]</scope>
    <source>
        <strain evidence="8 9">CGMCC 1.5337</strain>
    </source>
</reference>
<keyword evidence="9" id="KW-1185">Reference proteome</keyword>
<keyword evidence="1 3" id="KW-0807">Transducer</keyword>
<dbReference type="GO" id="GO:0006935">
    <property type="term" value="P:chemotaxis"/>
    <property type="evidence" value="ECO:0007669"/>
    <property type="project" value="InterPro"/>
</dbReference>
<evidence type="ECO:0000256" key="2">
    <source>
        <dbReference type="ARBA" id="ARBA00029447"/>
    </source>
</evidence>
<proteinExistence type="inferred from homology"/>
<evidence type="ECO:0000256" key="4">
    <source>
        <dbReference type="SAM" id="MobiDB-lite"/>
    </source>
</evidence>
<feature type="region of interest" description="Disordered" evidence="4">
    <location>
        <begin position="586"/>
        <end position="618"/>
    </location>
</feature>
<dbReference type="Proteomes" id="UP000198518">
    <property type="component" value="Unassembled WGS sequence"/>
</dbReference>
<keyword evidence="5" id="KW-0472">Membrane</keyword>
<dbReference type="InterPro" id="IPR004089">
    <property type="entry name" value="MCPsignal_dom"/>
</dbReference>
<dbReference type="CDD" id="cd06225">
    <property type="entry name" value="HAMP"/>
    <property type="match status" value="1"/>
</dbReference>
<keyword evidence="5" id="KW-0812">Transmembrane</keyword>
<feature type="region of interest" description="Disordered" evidence="4">
    <location>
        <begin position="545"/>
        <end position="567"/>
    </location>
</feature>
<dbReference type="PROSITE" id="PS50885">
    <property type="entry name" value="HAMP"/>
    <property type="match status" value="1"/>
</dbReference>
<dbReference type="Gene3D" id="1.10.287.950">
    <property type="entry name" value="Methyl-accepting chemotaxis protein"/>
    <property type="match status" value="1"/>
</dbReference>
<keyword evidence="5" id="KW-1133">Transmembrane helix</keyword>
<name>A0A1I0QRP7_9EURY</name>
<feature type="region of interest" description="Disordered" evidence="4">
    <location>
        <begin position="218"/>
        <end position="238"/>
    </location>
</feature>
<dbReference type="InterPro" id="IPR004090">
    <property type="entry name" value="Chemotax_Me-accpt_rcpt"/>
</dbReference>
<evidence type="ECO:0000256" key="5">
    <source>
        <dbReference type="SAM" id="Phobius"/>
    </source>
</evidence>
<dbReference type="SUPFAM" id="SSF58104">
    <property type="entry name" value="Methyl-accepting chemotaxis protein (MCP) signaling domain"/>
    <property type="match status" value="1"/>
</dbReference>
<evidence type="ECO:0000259" key="6">
    <source>
        <dbReference type="PROSITE" id="PS50111"/>
    </source>
</evidence>
<evidence type="ECO:0000313" key="9">
    <source>
        <dbReference type="Proteomes" id="UP000198518"/>
    </source>
</evidence>
<feature type="transmembrane region" description="Helical" evidence="5">
    <location>
        <begin position="110"/>
        <end position="130"/>
    </location>
</feature>
<dbReference type="GO" id="GO:0016020">
    <property type="term" value="C:membrane"/>
    <property type="evidence" value="ECO:0007669"/>
    <property type="project" value="InterPro"/>
</dbReference>
<dbReference type="STRING" id="355548.SAMN04487945_2904"/>
<comment type="similarity">
    <text evidence="2">Belongs to the methyl-accepting chemotaxis (MCP) protein family.</text>
</comment>
<feature type="domain" description="HAMP" evidence="7">
    <location>
        <begin position="284"/>
        <end position="327"/>
    </location>
</feature>
<dbReference type="GO" id="GO:0007165">
    <property type="term" value="P:signal transduction"/>
    <property type="evidence" value="ECO:0007669"/>
    <property type="project" value="UniProtKB-KW"/>
</dbReference>
<feature type="compositionally biased region" description="Low complexity" evidence="4">
    <location>
        <begin position="586"/>
        <end position="608"/>
    </location>
</feature>
<feature type="region of interest" description="Disordered" evidence="4">
    <location>
        <begin position="633"/>
        <end position="662"/>
    </location>
</feature>
<feature type="region of interest" description="Disordered" evidence="4">
    <location>
        <begin position="339"/>
        <end position="364"/>
    </location>
</feature>
<feature type="domain" description="Methyl-accepting transducer" evidence="6">
    <location>
        <begin position="346"/>
        <end position="582"/>
    </location>
</feature>
<dbReference type="RefSeq" id="WP_089670174.1">
    <property type="nucleotide sequence ID" value="NZ_FOJA01000001.1"/>
</dbReference>
<dbReference type="GO" id="GO:0004888">
    <property type="term" value="F:transmembrane signaling receptor activity"/>
    <property type="evidence" value="ECO:0007669"/>
    <property type="project" value="InterPro"/>
</dbReference>
<organism evidence="8 9">
    <name type="scientific">Halobacterium jilantaiense</name>
    <dbReference type="NCBI Taxonomy" id="355548"/>
    <lineage>
        <taxon>Archaea</taxon>
        <taxon>Methanobacteriati</taxon>
        <taxon>Methanobacteriota</taxon>
        <taxon>Stenosarchaea group</taxon>
        <taxon>Halobacteria</taxon>
        <taxon>Halobacteriales</taxon>
        <taxon>Halobacteriaceae</taxon>
        <taxon>Halobacterium</taxon>
    </lineage>
</organism>
<dbReference type="OrthoDB" id="8523at2157"/>
<dbReference type="SMART" id="SM00283">
    <property type="entry name" value="MA"/>
    <property type="match status" value="1"/>
</dbReference>
<dbReference type="PRINTS" id="PR00260">
    <property type="entry name" value="CHEMTRNSDUCR"/>
</dbReference>
<feature type="compositionally biased region" description="Basic and acidic residues" evidence="4">
    <location>
        <begin position="652"/>
        <end position="662"/>
    </location>
</feature>
<accession>A0A1I0QRP7</accession>
<feature type="compositionally biased region" description="Polar residues" evidence="4">
    <location>
        <begin position="555"/>
        <end position="567"/>
    </location>
</feature>
<feature type="transmembrane region" description="Helical" evidence="5">
    <location>
        <begin position="186"/>
        <end position="208"/>
    </location>
</feature>
<sequence length="662" mass="70762">MGATGTADSGRGEQVGGWQRAIEDVVKYTPSGDTIPDEAWRRRHRNIIVLLLAHVPFLLALGLYEGTESVVTGATIPATPLPLVALELGILLAFAGLASVSRFPRRARTALASTGILAASVVLVQFSGGYIEAHFHFFVGMAIIAIYEDWLPFALGLTYVVFTHGVFGMINPERVYNHAAAISNPWVWGFIHGVFVLMLASALMTNWYSTEKSREQSRQRLQEAREKADEVENLEEKQAEIEAEKAEAERVKAEAEEAKAEAEARQQEVAELNDHLEETASAYSAAMRRAANGDLGVRVESDPESEAMAEIAAAFNEMMVETEGAMREIQTFADTVAAASEEAEAGADEAERASGEVSESVQEIAGASDEQRDMLETVTGEMTDLSAAIEEVAASADSVAEHSHQTAEIAKAGESTAEDAIENSREVQTAVNQTVDNVEGLDEQMAEIGNIVELIGDIAEQTNMLALNANIEAARADKDGDGFAVVANEVKDLAEETRESAEDIETLIDDLQAQTSTTVKEAQAAERSMVAGIEAVEEVRDAFSEVSDHAEETDTGVQEISETTDDQAASTEEAVSMAEEVADLSESTATEAQNASAAAEEQAASMSEVSGNVASLSEQAERLQSLLSDFEVGAGDAPEEATTLTDGGEFVAAERRTDGRPE</sequence>
<dbReference type="Pfam" id="PF00015">
    <property type="entry name" value="MCPsignal"/>
    <property type="match status" value="1"/>
</dbReference>